<reference evidence="1" key="1">
    <citation type="submission" date="2012-04" db="EMBL/GenBank/DDBJ databases">
        <title>The Genome Sequence of Loa loa.</title>
        <authorList>
            <consortium name="The Broad Institute Genome Sequencing Platform"/>
            <consortium name="Broad Institute Genome Sequencing Center for Infectious Disease"/>
            <person name="Nutman T.B."/>
            <person name="Fink D.L."/>
            <person name="Russ C."/>
            <person name="Young S."/>
            <person name="Zeng Q."/>
            <person name="Gargeya S."/>
            <person name="Alvarado L."/>
            <person name="Berlin A."/>
            <person name="Chapman S.B."/>
            <person name="Chen Z."/>
            <person name="Freedman E."/>
            <person name="Gellesch M."/>
            <person name="Goldberg J."/>
            <person name="Griggs A."/>
            <person name="Gujja S."/>
            <person name="Heilman E.R."/>
            <person name="Heiman D."/>
            <person name="Howarth C."/>
            <person name="Mehta T."/>
            <person name="Neiman D."/>
            <person name="Pearson M."/>
            <person name="Roberts A."/>
            <person name="Saif S."/>
            <person name="Shea T."/>
            <person name="Shenoy N."/>
            <person name="Sisk P."/>
            <person name="Stolte C."/>
            <person name="Sykes S."/>
            <person name="White J."/>
            <person name="Yandava C."/>
            <person name="Haas B."/>
            <person name="Henn M.R."/>
            <person name="Nusbaum C."/>
            <person name="Birren B."/>
        </authorList>
    </citation>
    <scope>NUCLEOTIDE SEQUENCE [LARGE SCALE GENOMIC DNA]</scope>
</reference>
<sequence length="198" mass="22308">MGKINEIHELGKWHQTNDSWLNNIEEISSMSQQSATKELGKSITETCVGKIKCFYCCSGYNSVSCKKRNEAKKQSKNFKNGEGANGSRKRLAAAVADDEILESYMMWKEGRWGNPYLLLGIEEIADLIIRNSIKHLPGWMVVETEIGVVKGGKQKEAQDNDKGNGGGELYEFQTITSITKKESQIHMDQIEQMSELRI</sequence>
<dbReference type="InParanoid" id="A0A1S0TS35"/>
<dbReference type="KEGG" id="loa:LOAG_10101"/>
<protein>
    <submittedName>
        <fullName evidence="1">Uncharacterized protein</fullName>
    </submittedName>
</protein>
<dbReference type="EMBL" id="JH712391">
    <property type="protein sequence ID" value="EFO18394.2"/>
    <property type="molecule type" value="Genomic_DNA"/>
</dbReference>
<name>A0A1S0TS35_LOALO</name>
<proteinExistence type="predicted"/>
<gene>
    <name evidence="1" type="ORF">LOAG_10101</name>
</gene>
<dbReference type="GeneID" id="9947542"/>
<evidence type="ECO:0000313" key="1">
    <source>
        <dbReference type="EMBL" id="EFO18394.2"/>
    </source>
</evidence>
<organism evidence="1">
    <name type="scientific">Loa loa</name>
    <name type="common">Eye worm</name>
    <name type="synonym">Filaria loa</name>
    <dbReference type="NCBI Taxonomy" id="7209"/>
    <lineage>
        <taxon>Eukaryota</taxon>
        <taxon>Metazoa</taxon>
        <taxon>Ecdysozoa</taxon>
        <taxon>Nematoda</taxon>
        <taxon>Chromadorea</taxon>
        <taxon>Rhabditida</taxon>
        <taxon>Spirurina</taxon>
        <taxon>Spiruromorpha</taxon>
        <taxon>Filarioidea</taxon>
        <taxon>Onchocercidae</taxon>
        <taxon>Loa</taxon>
    </lineage>
</organism>
<accession>A0A1S0TS35</accession>
<dbReference type="CTD" id="9947542"/>
<dbReference type="RefSeq" id="XP_020301737.1">
    <property type="nucleotide sequence ID" value="XM_020448088.1"/>
</dbReference>
<dbReference type="AlphaFoldDB" id="A0A1S0TS35"/>